<evidence type="ECO:0000256" key="2">
    <source>
        <dbReference type="ARBA" id="ARBA00022801"/>
    </source>
</evidence>
<dbReference type="EMBL" id="JAIWJX010000002">
    <property type="protein sequence ID" value="MCK6255455.1"/>
    <property type="molecule type" value="Genomic_DNA"/>
</dbReference>
<dbReference type="Pfam" id="PF04851">
    <property type="entry name" value="ResIII"/>
    <property type="match status" value="1"/>
</dbReference>
<dbReference type="PROSITE" id="PS51194">
    <property type="entry name" value="HELICASE_CTER"/>
    <property type="match status" value="1"/>
</dbReference>
<keyword evidence="8" id="KW-1185">Reference proteome</keyword>
<evidence type="ECO:0000313" key="7">
    <source>
        <dbReference type="EMBL" id="MCK6255455.1"/>
    </source>
</evidence>
<dbReference type="InterPro" id="IPR025202">
    <property type="entry name" value="PLD-like_dom"/>
</dbReference>
<evidence type="ECO:0000256" key="1">
    <source>
        <dbReference type="ARBA" id="ARBA00022741"/>
    </source>
</evidence>
<accession>A0A9X1X965</accession>
<dbReference type="InterPro" id="IPR027417">
    <property type="entry name" value="P-loop_NTPase"/>
</dbReference>
<keyword evidence="1" id="KW-0547">Nucleotide-binding</keyword>
<keyword evidence="3 7" id="KW-0347">Helicase</keyword>
<dbReference type="PANTHER" id="PTHR11274">
    <property type="entry name" value="RAD25/XP-B DNA REPAIR HELICASE"/>
    <property type="match status" value="1"/>
</dbReference>
<comment type="caution">
    <text evidence="7">The sequence shown here is derived from an EMBL/GenBank/DDBJ whole genome shotgun (WGS) entry which is preliminary data.</text>
</comment>
<dbReference type="Pfam" id="PF13091">
    <property type="entry name" value="PLDc_2"/>
    <property type="match status" value="1"/>
</dbReference>
<dbReference type="InterPro" id="IPR050615">
    <property type="entry name" value="ATP-dep_DNA_Helicase"/>
</dbReference>
<evidence type="ECO:0000313" key="8">
    <source>
        <dbReference type="Proteomes" id="UP001139011"/>
    </source>
</evidence>
<gene>
    <name evidence="7" type="ORF">LCY76_02295</name>
</gene>
<organism evidence="7 8">
    <name type="scientific">Fictibacillus marinisediminis</name>
    <dbReference type="NCBI Taxonomy" id="2878389"/>
    <lineage>
        <taxon>Bacteria</taxon>
        <taxon>Bacillati</taxon>
        <taxon>Bacillota</taxon>
        <taxon>Bacilli</taxon>
        <taxon>Bacillales</taxon>
        <taxon>Fictibacillaceae</taxon>
        <taxon>Fictibacillus</taxon>
    </lineage>
</organism>
<dbReference type="SUPFAM" id="SSF52540">
    <property type="entry name" value="P-loop containing nucleoside triphosphate hydrolases"/>
    <property type="match status" value="1"/>
</dbReference>
<feature type="domain" description="Helicase ATP-binding" evidence="5">
    <location>
        <begin position="267"/>
        <end position="438"/>
    </location>
</feature>
<feature type="domain" description="Helicase C-terminal" evidence="6">
    <location>
        <begin position="529"/>
        <end position="687"/>
    </location>
</feature>
<evidence type="ECO:0000259" key="6">
    <source>
        <dbReference type="PROSITE" id="PS51194"/>
    </source>
</evidence>
<proteinExistence type="predicted"/>
<evidence type="ECO:0000259" key="5">
    <source>
        <dbReference type="PROSITE" id="PS51192"/>
    </source>
</evidence>
<dbReference type="GO" id="GO:0003677">
    <property type="term" value="F:DNA binding"/>
    <property type="evidence" value="ECO:0007669"/>
    <property type="project" value="InterPro"/>
</dbReference>
<dbReference type="InterPro" id="IPR001650">
    <property type="entry name" value="Helicase_C-like"/>
</dbReference>
<dbReference type="GO" id="GO:0004386">
    <property type="term" value="F:helicase activity"/>
    <property type="evidence" value="ECO:0007669"/>
    <property type="project" value="UniProtKB-KW"/>
</dbReference>
<dbReference type="CDD" id="cd18785">
    <property type="entry name" value="SF2_C"/>
    <property type="match status" value="1"/>
</dbReference>
<keyword evidence="2" id="KW-0378">Hydrolase</keyword>
<dbReference type="CDD" id="cd17926">
    <property type="entry name" value="DEXHc_RE"/>
    <property type="match status" value="1"/>
</dbReference>
<dbReference type="PROSITE" id="PS51192">
    <property type="entry name" value="HELICASE_ATP_BIND_1"/>
    <property type="match status" value="1"/>
</dbReference>
<keyword evidence="4" id="KW-0067">ATP-binding</keyword>
<dbReference type="PANTHER" id="PTHR11274:SF0">
    <property type="entry name" value="GENERAL TRANSCRIPTION AND DNA REPAIR FACTOR IIH HELICASE SUBUNIT XPB"/>
    <property type="match status" value="1"/>
</dbReference>
<sequence length="726" mass="83225">MSFKELNLKNEYRSFEDNMIGDFYIPLLNQSIRYDRAVGFFSSTALIEITRGLSGLIKNNGKIRLIASPKLSNEDIEAIAYGYKTKKEIISTNILNSFEKDFNVFEKKRLNLLAHLISKGLLDIKIALIENNKGIGIFHDKLGIVEDKESNFIAFSGSLNETANAFSHNYEAIDIFRSWTYDKERVDSKVSTFENIWSNTAKNIVTVDFPEVGYEKLQLYKMEEVELDLDEAEAYFLNREIEKLTKLEGPILPESIKIRDYQIKAIESWEINEFRGIFNMATGTGKTITGLAAAAHLAKTLNHKLALVIVCPYQHLVNQWVEDIELFNMKPIIGHSASRQRKWKERFKTAIESYNLEVSDHFCFVTTNATFSSDYVQQHLRTIQRDLLLIVDEAHNFGAGHLNSKLPENPNYRLALSATIHRHNDEEGTDALFNYFGSVCIEYTLEMAIRNDMLTPYYYYPIPVFLNEEELQEYRELTARIGSMVRKDRFGKVSFSDSAKMLLLKRAKIIAGSSEKIEALEKAIMDYKDKSHLLVYCGATTISDPTYEEGKTDVEEKRQIDVVVNLMGNKLDMKISKFTSEEPASEREVLKQSFDKGDQLQALVAIRCLDEGVNIPSIKTAFILASSTNPKEYIQRRGRVLRKFKGKQYAEIYDFITLPVPFTQLNNLTEDEILSLKSLPLREIERMKDFSSVAENSSVADDLISTIQDYYLLNREGGYSNEFDTF</sequence>
<dbReference type="Gene3D" id="3.30.870.10">
    <property type="entry name" value="Endonuclease Chain A"/>
    <property type="match status" value="1"/>
</dbReference>
<protein>
    <submittedName>
        <fullName evidence="7">DEAD/DEAH box helicase family protein</fullName>
    </submittedName>
</protein>
<evidence type="ECO:0000256" key="4">
    <source>
        <dbReference type="ARBA" id="ARBA00022840"/>
    </source>
</evidence>
<dbReference type="SMART" id="SM00487">
    <property type="entry name" value="DEXDc"/>
    <property type="match status" value="1"/>
</dbReference>
<dbReference type="InterPro" id="IPR014001">
    <property type="entry name" value="Helicase_ATP-bd"/>
</dbReference>
<dbReference type="InterPro" id="IPR006935">
    <property type="entry name" value="Helicase/UvrB_N"/>
</dbReference>
<dbReference type="AlphaFoldDB" id="A0A9X1X965"/>
<reference evidence="7" key="1">
    <citation type="submission" date="2021-09" db="EMBL/GenBank/DDBJ databases">
        <title>Genome analysis of Fictibacillus sp. KIGAM418 isolated from marine sediment.</title>
        <authorList>
            <person name="Seo M.-J."/>
            <person name="Cho E.-S."/>
            <person name="Hwang C.Y."/>
        </authorList>
    </citation>
    <scope>NUCLEOTIDE SEQUENCE</scope>
    <source>
        <strain evidence="7">KIGAM418</strain>
    </source>
</reference>
<dbReference type="GO" id="GO:0016787">
    <property type="term" value="F:hydrolase activity"/>
    <property type="evidence" value="ECO:0007669"/>
    <property type="project" value="UniProtKB-KW"/>
</dbReference>
<dbReference type="Pfam" id="PF00271">
    <property type="entry name" value="Helicase_C"/>
    <property type="match status" value="1"/>
</dbReference>
<evidence type="ECO:0000256" key="3">
    <source>
        <dbReference type="ARBA" id="ARBA00022806"/>
    </source>
</evidence>
<dbReference type="CDD" id="cd09179">
    <property type="entry name" value="PLDc_N_DEXD_a"/>
    <property type="match status" value="1"/>
</dbReference>
<dbReference type="GO" id="GO:0005524">
    <property type="term" value="F:ATP binding"/>
    <property type="evidence" value="ECO:0007669"/>
    <property type="project" value="UniProtKB-KW"/>
</dbReference>
<dbReference type="RefSeq" id="WP_248251279.1">
    <property type="nucleotide sequence ID" value="NZ_JAIWJX010000002.1"/>
</dbReference>
<name>A0A9X1X965_9BACL</name>
<dbReference type="Proteomes" id="UP001139011">
    <property type="component" value="Unassembled WGS sequence"/>
</dbReference>
<dbReference type="SMART" id="SM00490">
    <property type="entry name" value="HELICc"/>
    <property type="match status" value="1"/>
</dbReference>
<dbReference type="Gene3D" id="3.40.50.300">
    <property type="entry name" value="P-loop containing nucleotide triphosphate hydrolases"/>
    <property type="match status" value="2"/>
</dbReference>